<proteinExistence type="predicted"/>
<gene>
    <name evidence="2" type="ORF">EGR_03109</name>
</gene>
<dbReference type="AlphaFoldDB" id="W6UM11"/>
<keyword evidence="3" id="KW-1185">Reference proteome</keyword>
<feature type="region of interest" description="Disordered" evidence="1">
    <location>
        <begin position="46"/>
        <end position="151"/>
    </location>
</feature>
<organism evidence="2 3">
    <name type="scientific">Echinococcus granulosus</name>
    <name type="common">Hydatid tapeworm</name>
    <dbReference type="NCBI Taxonomy" id="6210"/>
    <lineage>
        <taxon>Eukaryota</taxon>
        <taxon>Metazoa</taxon>
        <taxon>Spiralia</taxon>
        <taxon>Lophotrochozoa</taxon>
        <taxon>Platyhelminthes</taxon>
        <taxon>Cestoda</taxon>
        <taxon>Eucestoda</taxon>
        <taxon>Cyclophyllidea</taxon>
        <taxon>Taeniidae</taxon>
        <taxon>Echinococcus</taxon>
        <taxon>Echinococcus granulosus group</taxon>
    </lineage>
</organism>
<sequence length="180" mass="19209">MHPDADGTAVGHVFALKDSGGRERVIAYVSAKLNGEHWHDCTMLASSSSDDELDDRQQPPPSAPTTHVTGCGGVGRGHRAIGSRAAPGAHPTAPGQIIRKSQSPLQQQQASQPNGARRSQTRHQIFSPASSRSSVRSNDACDNTKHSSNSDLDSLQVLNVKVDSVHSFPNIFIIVAPRYS</sequence>
<feature type="compositionally biased region" description="Low complexity" evidence="1">
    <location>
        <begin position="101"/>
        <end position="113"/>
    </location>
</feature>
<name>W6UM11_ECHGR</name>
<dbReference type="EMBL" id="APAU02000015">
    <property type="protein sequence ID" value="EUB62088.1"/>
    <property type="molecule type" value="Genomic_DNA"/>
</dbReference>
<dbReference type="RefSeq" id="XP_024353284.1">
    <property type="nucleotide sequence ID" value="XM_024492358.1"/>
</dbReference>
<reference evidence="2 3" key="1">
    <citation type="journal article" date="2013" name="Nat. Genet.">
        <title>The genome of the hydatid tapeworm Echinococcus granulosus.</title>
        <authorList>
            <person name="Zheng H."/>
            <person name="Zhang W."/>
            <person name="Zhang L."/>
            <person name="Zhang Z."/>
            <person name="Li J."/>
            <person name="Lu G."/>
            <person name="Zhu Y."/>
            <person name="Wang Y."/>
            <person name="Huang Y."/>
            <person name="Liu J."/>
            <person name="Kang H."/>
            <person name="Chen J."/>
            <person name="Wang L."/>
            <person name="Chen A."/>
            <person name="Yu S."/>
            <person name="Gao Z."/>
            <person name="Jin L."/>
            <person name="Gu W."/>
            <person name="Wang Z."/>
            <person name="Zhao L."/>
            <person name="Shi B."/>
            <person name="Wen H."/>
            <person name="Lin R."/>
            <person name="Jones M.K."/>
            <person name="Brejova B."/>
            <person name="Vinar T."/>
            <person name="Zhao G."/>
            <person name="McManus D.P."/>
            <person name="Chen Z."/>
            <person name="Zhou Y."/>
            <person name="Wang S."/>
        </authorList>
    </citation>
    <scope>NUCLEOTIDE SEQUENCE [LARGE SCALE GENOMIC DNA]</scope>
</reference>
<dbReference type="KEGG" id="egl:EGR_03109"/>
<evidence type="ECO:0000313" key="2">
    <source>
        <dbReference type="EMBL" id="EUB62088.1"/>
    </source>
</evidence>
<comment type="caution">
    <text evidence="2">The sequence shown here is derived from an EMBL/GenBank/DDBJ whole genome shotgun (WGS) entry which is preliminary data.</text>
</comment>
<feature type="compositionally biased region" description="Low complexity" evidence="1">
    <location>
        <begin position="127"/>
        <end position="137"/>
    </location>
</feature>
<evidence type="ECO:0000313" key="3">
    <source>
        <dbReference type="Proteomes" id="UP000019149"/>
    </source>
</evidence>
<evidence type="ECO:0000256" key="1">
    <source>
        <dbReference type="SAM" id="MobiDB-lite"/>
    </source>
</evidence>
<protein>
    <submittedName>
        <fullName evidence="2">Uncharacterized protein</fullName>
    </submittedName>
</protein>
<dbReference type="OrthoDB" id="10459524at2759"/>
<dbReference type="CTD" id="36338824"/>
<accession>W6UM11</accession>
<dbReference type="Proteomes" id="UP000019149">
    <property type="component" value="Unassembled WGS sequence"/>
</dbReference>
<dbReference type="GeneID" id="36338824"/>